<feature type="transmembrane region" description="Helical" evidence="2">
    <location>
        <begin position="171"/>
        <end position="191"/>
    </location>
</feature>
<accession>A0ABW3TKE8</accession>
<dbReference type="EMBL" id="JBHTLY010000002">
    <property type="protein sequence ID" value="MFD1201160.1"/>
    <property type="molecule type" value="Genomic_DNA"/>
</dbReference>
<reference evidence="4" key="1">
    <citation type="journal article" date="2019" name="Int. J. Syst. Evol. Microbiol.">
        <title>The Global Catalogue of Microorganisms (GCM) 10K type strain sequencing project: providing services to taxonomists for standard genome sequencing and annotation.</title>
        <authorList>
            <consortium name="The Broad Institute Genomics Platform"/>
            <consortium name="The Broad Institute Genome Sequencing Center for Infectious Disease"/>
            <person name="Wu L."/>
            <person name="Ma J."/>
        </authorList>
    </citation>
    <scope>NUCLEOTIDE SEQUENCE [LARGE SCALE GENOMIC DNA]</scope>
    <source>
        <strain evidence="4">CCUG 50213</strain>
    </source>
</reference>
<feature type="region of interest" description="Disordered" evidence="1">
    <location>
        <begin position="1"/>
        <end position="35"/>
    </location>
</feature>
<evidence type="ECO:0000256" key="2">
    <source>
        <dbReference type="SAM" id="Phobius"/>
    </source>
</evidence>
<protein>
    <submittedName>
        <fullName evidence="3">Uncharacterized protein</fullName>
    </submittedName>
</protein>
<feature type="region of interest" description="Disordered" evidence="1">
    <location>
        <begin position="329"/>
        <end position="389"/>
    </location>
</feature>
<feature type="compositionally biased region" description="Polar residues" evidence="1">
    <location>
        <begin position="377"/>
        <end position="389"/>
    </location>
</feature>
<gene>
    <name evidence="3" type="ORF">ACFQ3U_04560</name>
</gene>
<feature type="transmembrane region" description="Helical" evidence="2">
    <location>
        <begin position="143"/>
        <end position="165"/>
    </location>
</feature>
<organism evidence="3 4">
    <name type="scientific">Leucobacter albus</name>
    <dbReference type="NCBI Taxonomy" id="272210"/>
    <lineage>
        <taxon>Bacteria</taxon>
        <taxon>Bacillati</taxon>
        <taxon>Actinomycetota</taxon>
        <taxon>Actinomycetes</taxon>
        <taxon>Micrococcales</taxon>
        <taxon>Microbacteriaceae</taxon>
        <taxon>Leucobacter</taxon>
    </lineage>
</organism>
<evidence type="ECO:0000313" key="3">
    <source>
        <dbReference type="EMBL" id="MFD1201160.1"/>
    </source>
</evidence>
<keyword evidence="4" id="KW-1185">Reference proteome</keyword>
<feature type="compositionally biased region" description="Acidic residues" evidence="1">
    <location>
        <begin position="360"/>
        <end position="373"/>
    </location>
</feature>
<evidence type="ECO:0000256" key="1">
    <source>
        <dbReference type="SAM" id="MobiDB-lite"/>
    </source>
</evidence>
<feature type="transmembrane region" description="Helical" evidence="2">
    <location>
        <begin position="212"/>
        <end position="232"/>
    </location>
</feature>
<proteinExistence type="predicted"/>
<evidence type="ECO:0000313" key="4">
    <source>
        <dbReference type="Proteomes" id="UP001597181"/>
    </source>
</evidence>
<comment type="caution">
    <text evidence="3">The sequence shown here is derived from an EMBL/GenBank/DDBJ whole genome shotgun (WGS) entry which is preliminary data.</text>
</comment>
<keyword evidence="2" id="KW-0812">Transmembrane</keyword>
<keyword evidence="2" id="KW-0472">Membrane</keyword>
<dbReference type="Proteomes" id="UP001597181">
    <property type="component" value="Unassembled WGS sequence"/>
</dbReference>
<keyword evidence="2" id="KW-1133">Transmembrane helix</keyword>
<name>A0ABW3TKE8_9MICO</name>
<sequence>MNDTASLPATDPIAATMPLPKTHPNTRPFVGTSPSGTAAELTNAERAVAFAAAVRSQLNDLPADELDELLDGLGADLEERLNDGGELGDPTGYAEELRQAAGLPPRDPKSAPQLPLRERIAAARARAASWFAATPARRSVRDFAVAVQPAWWVLRALVGAWAALLLLRHPLINGLPISYLSVAFTLALIVLSVQWGRGRWLPRAWLKHVRRVANVAAVVLVLPFLASTWASLTTPHTDYSYEEYAMQGLARNGGEITNIFAYDCEGNLLESVRLFDQNGEPLTTLSADASTPPDSWVPGDDRSYAHSFNPLAKDAEVWNVFPLSAATYSDVTGEPGEPSPAKPPKDELPPLSRDCSAETTADEAAAEPDETEAGAESTNGATTAARTGE</sequence>
<dbReference type="RefSeq" id="WP_343957112.1">
    <property type="nucleotide sequence ID" value="NZ_BAAAKZ010000001.1"/>
</dbReference>